<protein>
    <submittedName>
        <fullName evidence="1">Uncharacterized protein</fullName>
    </submittedName>
</protein>
<reference evidence="1 2" key="1">
    <citation type="submission" date="2014-04" db="EMBL/GenBank/DDBJ databases">
        <authorList>
            <consortium name="DOE Joint Genome Institute"/>
            <person name="Kuo A."/>
            <person name="Kohler A."/>
            <person name="Costa M.D."/>
            <person name="Nagy L.G."/>
            <person name="Floudas D."/>
            <person name="Copeland A."/>
            <person name="Barry K.W."/>
            <person name="Cichocki N."/>
            <person name="Veneault-Fourrey C."/>
            <person name="LaButti K."/>
            <person name="Lindquist E.A."/>
            <person name="Lipzen A."/>
            <person name="Lundell T."/>
            <person name="Morin E."/>
            <person name="Murat C."/>
            <person name="Sun H."/>
            <person name="Tunlid A."/>
            <person name="Henrissat B."/>
            <person name="Grigoriev I.V."/>
            <person name="Hibbett D.S."/>
            <person name="Martin F."/>
            <person name="Nordberg H.P."/>
            <person name="Cantor M.N."/>
            <person name="Hua S.X."/>
        </authorList>
    </citation>
    <scope>NUCLEOTIDE SEQUENCE [LARGE SCALE GENOMIC DNA]</scope>
    <source>
        <strain evidence="1 2">441</strain>
    </source>
</reference>
<dbReference type="OrthoDB" id="2687561at2759"/>
<name>A0A0C9ZB28_9AGAM</name>
<dbReference type="HOGENOM" id="CLU_1378620_0_0_1"/>
<sequence length="198" mass="21838">MANPLLSGPLDEWREQTMSAIYGWHHLNNIRPSIVMCNAMLDHIVNCTHHHKISSIQDLRRETAWPDADRYRGEVLSLIQRHVAPLASPFISIPLQEMMTSSNVLTVGHANPSLTLSSSGAWRKVKCGACGQEGHNGKSSCLSIIHPSLITLSLQLHLPKTLVSCCYCSRKGKCTFFFRLVITGANAILQVTVPGSLE</sequence>
<dbReference type="EMBL" id="KN833838">
    <property type="protein sequence ID" value="KIK17108.1"/>
    <property type="molecule type" value="Genomic_DNA"/>
</dbReference>
<evidence type="ECO:0000313" key="2">
    <source>
        <dbReference type="Proteomes" id="UP000054018"/>
    </source>
</evidence>
<keyword evidence="2" id="KW-1185">Reference proteome</keyword>
<accession>A0A0C9ZB28</accession>
<dbReference type="AlphaFoldDB" id="A0A0C9ZB28"/>
<gene>
    <name evidence="1" type="ORF">PISMIDRAFT_112095</name>
</gene>
<reference evidence="2" key="2">
    <citation type="submission" date="2015-01" db="EMBL/GenBank/DDBJ databases">
        <title>Evolutionary Origins and Diversification of the Mycorrhizal Mutualists.</title>
        <authorList>
            <consortium name="DOE Joint Genome Institute"/>
            <consortium name="Mycorrhizal Genomics Consortium"/>
            <person name="Kohler A."/>
            <person name="Kuo A."/>
            <person name="Nagy L.G."/>
            <person name="Floudas D."/>
            <person name="Copeland A."/>
            <person name="Barry K.W."/>
            <person name="Cichocki N."/>
            <person name="Veneault-Fourrey C."/>
            <person name="LaButti K."/>
            <person name="Lindquist E.A."/>
            <person name="Lipzen A."/>
            <person name="Lundell T."/>
            <person name="Morin E."/>
            <person name="Murat C."/>
            <person name="Riley R."/>
            <person name="Ohm R."/>
            <person name="Sun H."/>
            <person name="Tunlid A."/>
            <person name="Henrissat B."/>
            <person name="Grigoriev I.V."/>
            <person name="Hibbett D.S."/>
            <person name="Martin F."/>
        </authorList>
    </citation>
    <scope>NUCLEOTIDE SEQUENCE [LARGE SCALE GENOMIC DNA]</scope>
    <source>
        <strain evidence="2">441</strain>
    </source>
</reference>
<proteinExistence type="predicted"/>
<dbReference type="Proteomes" id="UP000054018">
    <property type="component" value="Unassembled WGS sequence"/>
</dbReference>
<evidence type="ECO:0000313" key="1">
    <source>
        <dbReference type="EMBL" id="KIK17108.1"/>
    </source>
</evidence>
<organism evidence="1 2">
    <name type="scientific">Pisolithus microcarpus 441</name>
    <dbReference type="NCBI Taxonomy" id="765257"/>
    <lineage>
        <taxon>Eukaryota</taxon>
        <taxon>Fungi</taxon>
        <taxon>Dikarya</taxon>
        <taxon>Basidiomycota</taxon>
        <taxon>Agaricomycotina</taxon>
        <taxon>Agaricomycetes</taxon>
        <taxon>Agaricomycetidae</taxon>
        <taxon>Boletales</taxon>
        <taxon>Sclerodermatineae</taxon>
        <taxon>Pisolithaceae</taxon>
        <taxon>Pisolithus</taxon>
    </lineage>
</organism>